<feature type="region of interest" description="Disordered" evidence="1">
    <location>
        <begin position="494"/>
        <end position="522"/>
    </location>
</feature>
<dbReference type="Proteomes" id="UP000612055">
    <property type="component" value="Unassembled WGS sequence"/>
</dbReference>
<comment type="caution">
    <text evidence="3">The sequence shown here is derived from an EMBL/GenBank/DDBJ whole genome shotgun (WGS) entry which is preliminary data.</text>
</comment>
<dbReference type="OrthoDB" id="10644186at2759"/>
<proteinExistence type="predicted"/>
<keyword evidence="2" id="KW-0732">Signal</keyword>
<feature type="signal peptide" evidence="2">
    <location>
        <begin position="1"/>
        <end position="23"/>
    </location>
</feature>
<feature type="compositionally biased region" description="Basic and acidic residues" evidence="1">
    <location>
        <begin position="200"/>
        <end position="214"/>
    </location>
</feature>
<feature type="region of interest" description="Disordered" evidence="1">
    <location>
        <begin position="182"/>
        <end position="215"/>
    </location>
</feature>
<evidence type="ECO:0000313" key="4">
    <source>
        <dbReference type="Proteomes" id="UP000612055"/>
    </source>
</evidence>
<name>A0A835Y4I4_9CHLO</name>
<evidence type="ECO:0000256" key="2">
    <source>
        <dbReference type="SAM" id="SignalP"/>
    </source>
</evidence>
<dbReference type="AlphaFoldDB" id="A0A835Y4I4"/>
<reference evidence="3" key="1">
    <citation type="journal article" date="2020" name="bioRxiv">
        <title>Comparative genomics of Chlamydomonas.</title>
        <authorList>
            <person name="Craig R.J."/>
            <person name="Hasan A.R."/>
            <person name="Ness R.W."/>
            <person name="Keightley P.D."/>
        </authorList>
    </citation>
    <scope>NUCLEOTIDE SEQUENCE</scope>
    <source>
        <strain evidence="3">CCAP 11/70</strain>
    </source>
</reference>
<gene>
    <name evidence="3" type="ORF">HYH03_006080</name>
</gene>
<evidence type="ECO:0000256" key="1">
    <source>
        <dbReference type="SAM" id="MobiDB-lite"/>
    </source>
</evidence>
<sequence length="573" mass="58850">MGRLTLVLLAAATLLTAVRPVHGQVMTLPASGGAGATDGALLGAVSQLVAGFGLPGGAVKQVSDALGRAQDFNIRDLFETSNAGFTNGLPNIDMSNWIPNFAASANRPGAVPAVPAVLPGGVNLQQMTSGDASAFVGRFITASLDAATQQWQSMAAALPGSGWMARRGVRAADAVAAEAGGAAGAGGAGSGLEPLVRSSNDGKDGTTDDGKDSTLHPFFYGYVPPRPRPGFSAGQGLPPVGSAGPRDLMAFQQQLARDYVAQQEAQRQALQAAQGELQAYLEGQAADARGSLAATQKAAADRAYAAFILQTCTQYGLSRFFGSLGANLAPISPPYAAMYSQYGAWYGAGFEGLSPQGENYLQRVCCDLIAAQQQGVGYGRQNQPAKDAGAKGAGTSMGAGSGPTLFAAFASTPRKLLGGDASEQPAAAEPQAASALPVRSATRAPPPRAARVDPATCSPSAWTSWLFNSNQQLAQQFEAISTAAQAFNDNVQKQLDERQKQRNDQRTNRRNSALDLGSGANLYARDPRSDGVFASNGLGANLANSLGSNLNGAGGNFDPSQLVKIEAQGTAKR</sequence>
<keyword evidence="4" id="KW-1185">Reference proteome</keyword>
<feature type="compositionally biased region" description="Low complexity" evidence="1">
    <location>
        <begin position="421"/>
        <end position="443"/>
    </location>
</feature>
<organism evidence="3 4">
    <name type="scientific">Edaphochlamys debaryana</name>
    <dbReference type="NCBI Taxonomy" id="47281"/>
    <lineage>
        <taxon>Eukaryota</taxon>
        <taxon>Viridiplantae</taxon>
        <taxon>Chlorophyta</taxon>
        <taxon>core chlorophytes</taxon>
        <taxon>Chlorophyceae</taxon>
        <taxon>CS clade</taxon>
        <taxon>Chlamydomonadales</taxon>
        <taxon>Chlamydomonadales incertae sedis</taxon>
        <taxon>Edaphochlamys</taxon>
    </lineage>
</organism>
<protein>
    <submittedName>
        <fullName evidence="3">Uncharacterized protein</fullName>
    </submittedName>
</protein>
<feature type="chain" id="PRO_5032357806" evidence="2">
    <location>
        <begin position="24"/>
        <end position="573"/>
    </location>
</feature>
<accession>A0A835Y4I4</accession>
<feature type="region of interest" description="Disordered" evidence="1">
    <location>
        <begin position="417"/>
        <end position="455"/>
    </location>
</feature>
<feature type="compositionally biased region" description="Basic and acidic residues" evidence="1">
    <location>
        <begin position="494"/>
        <end position="507"/>
    </location>
</feature>
<dbReference type="EMBL" id="JAEHOE010000022">
    <property type="protein sequence ID" value="KAG2495841.1"/>
    <property type="molecule type" value="Genomic_DNA"/>
</dbReference>
<evidence type="ECO:0000313" key="3">
    <source>
        <dbReference type="EMBL" id="KAG2495841.1"/>
    </source>
</evidence>